<dbReference type="GO" id="GO:0070478">
    <property type="term" value="P:nuclear-transcribed mRNA catabolic process, 3'-5' exonucleolytic nonsense-mediated decay"/>
    <property type="evidence" value="ECO:0007669"/>
    <property type="project" value="TreeGrafter"/>
</dbReference>
<dbReference type="PANTHER" id="PTHR12131">
    <property type="entry name" value="ATP-DEPENDENT RNA AND DNA HELICASE"/>
    <property type="match status" value="1"/>
</dbReference>
<evidence type="ECO:0000313" key="12">
    <source>
        <dbReference type="EMBL" id="ORX71969.1"/>
    </source>
</evidence>
<dbReference type="RefSeq" id="XP_040745393.1">
    <property type="nucleotide sequence ID" value="XM_040886768.1"/>
</dbReference>
<evidence type="ECO:0000259" key="10">
    <source>
        <dbReference type="PROSITE" id="PS51192"/>
    </source>
</evidence>
<evidence type="ECO:0000256" key="2">
    <source>
        <dbReference type="ARBA" id="ARBA00010140"/>
    </source>
</evidence>
<dbReference type="PROSITE" id="PS51194">
    <property type="entry name" value="HELICASE_CTER"/>
    <property type="match status" value="1"/>
</dbReference>
<reference evidence="12 13" key="1">
    <citation type="submission" date="2016-07" db="EMBL/GenBank/DDBJ databases">
        <title>Pervasive Adenine N6-methylation of Active Genes in Fungi.</title>
        <authorList>
            <consortium name="DOE Joint Genome Institute"/>
            <person name="Mondo S.J."/>
            <person name="Dannebaum R.O."/>
            <person name="Kuo R.C."/>
            <person name="Labutti K."/>
            <person name="Haridas S."/>
            <person name="Kuo A."/>
            <person name="Salamov A."/>
            <person name="Ahrendt S.R."/>
            <person name="Lipzen A."/>
            <person name="Sullivan W."/>
            <person name="Andreopoulos W.B."/>
            <person name="Clum A."/>
            <person name="Lindquist E."/>
            <person name="Daum C."/>
            <person name="Ramamoorthy G.K."/>
            <person name="Gryganskyi A."/>
            <person name="Culley D."/>
            <person name="Magnuson J.K."/>
            <person name="James T.Y."/>
            <person name="O'Malley M.A."/>
            <person name="Stajich J.E."/>
            <person name="Spatafora J.W."/>
            <person name="Visel A."/>
            <person name="Grigoriev I.V."/>
        </authorList>
    </citation>
    <scope>NUCLEOTIDE SEQUENCE [LARGE SCALE GENOMIC DNA]</scope>
    <source>
        <strain evidence="12 13">ATCC 12442</strain>
    </source>
</reference>
<dbReference type="PANTHER" id="PTHR12131:SF1">
    <property type="entry name" value="ATP-DEPENDENT RNA HELICASE SUPV3L1, MITOCHONDRIAL-RELATED"/>
    <property type="match status" value="1"/>
</dbReference>
<evidence type="ECO:0000256" key="1">
    <source>
        <dbReference type="ARBA" id="ARBA00004496"/>
    </source>
</evidence>
<dbReference type="InterPro" id="IPR011545">
    <property type="entry name" value="DEAD/DEAH_box_helicase_dom"/>
</dbReference>
<evidence type="ECO:0000256" key="3">
    <source>
        <dbReference type="ARBA" id="ARBA00022490"/>
    </source>
</evidence>
<feature type="compositionally biased region" description="Low complexity" evidence="9">
    <location>
        <begin position="400"/>
        <end position="417"/>
    </location>
</feature>
<organism evidence="12 13">
    <name type="scientific">Linderina pennispora</name>
    <dbReference type="NCBI Taxonomy" id="61395"/>
    <lineage>
        <taxon>Eukaryota</taxon>
        <taxon>Fungi</taxon>
        <taxon>Fungi incertae sedis</taxon>
        <taxon>Zoopagomycota</taxon>
        <taxon>Kickxellomycotina</taxon>
        <taxon>Kickxellomycetes</taxon>
        <taxon>Kickxellales</taxon>
        <taxon>Kickxellaceae</taxon>
        <taxon>Linderina</taxon>
    </lineage>
</organism>
<dbReference type="Pfam" id="PF00271">
    <property type="entry name" value="Helicase_C"/>
    <property type="match status" value="1"/>
</dbReference>
<comment type="subcellular location">
    <subcellularLocation>
        <location evidence="1">Cytoplasm</location>
    </subcellularLocation>
</comment>
<proteinExistence type="inferred from homology"/>
<dbReference type="Pfam" id="PF17911">
    <property type="entry name" value="Ski2_N"/>
    <property type="match status" value="1"/>
</dbReference>
<keyword evidence="13" id="KW-1185">Reference proteome</keyword>
<keyword evidence="4" id="KW-0547">Nucleotide-binding</keyword>
<dbReference type="AlphaFoldDB" id="A0A1Y1WEL6"/>
<dbReference type="SMART" id="SM00487">
    <property type="entry name" value="DEXDc"/>
    <property type="match status" value="1"/>
</dbReference>
<dbReference type="GO" id="GO:0055087">
    <property type="term" value="C:Ski complex"/>
    <property type="evidence" value="ECO:0007669"/>
    <property type="project" value="TreeGrafter"/>
</dbReference>
<dbReference type="FunFam" id="3.40.50.300:FF:000354">
    <property type="entry name" value="ATP-dependent RNA helicase SKI2"/>
    <property type="match status" value="1"/>
</dbReference>
<dbReference type="SUPFAM" id="SSF52540">
    <property type="entry name" value="P-loop containing nucleoside triphosphate hydrolases"/>
    <property type="match status" value="1"/>
</dbReference>
<comment type="caution">
    <text evidence="12">The sequence shown here is derived from an EMBL/GenBank/DDBJ whole genome shotgun (WGS) entry which is preliminary data.</text>
</comment>
<feature type="compositionally biased region" description="Polar residues" evidence="9">
    <location>
        <begin position="88"/>
        <end position="100"/>
    </location>
</feature>
<name>A0A1Y1WEL6_9FUNG</name>
<dbReference type="GO" id="GO:0003724">
    <property type="term" value="F:RNA helicase activity"/>
    <property type="evidence" value="ECO:0007669"/>
    <property type="project" value="InterPro"/>
</dbReference>
<dbReference type="STRING" id="61395.A0A1Y1WEL6"/>
<dbReference type="InterPro" id="IPR012961">
    <property type="entry name" value="Ski2/MTR4_C"/>
</dbReference>
<evidence type="ECO:0000256" key="7">
    <source>
        <dbReference type="ARBA" id="ARBA00022840"/>
    </source>
</evidence>
<dbReference type="Pfam" id="PF21408">
    <property type="entry name" value="MTR4-like_stalk"/>
    <property type="match status" value="1"/>
</dbReference>
<dbReference type="InterPro" id="IPR027417">
    <property type="entry name" value="P-loop_NTPase"/>
</dbReference>
<dbReference type="Proteomes" id="UP000193922">
    <property type="component" value="Unassembled WGS sequence"/>
</dbReference>
<dbReference type="Pfam" id="PF00270">
    <property type="entry name" value="DEAD"/>
    <property type="match status" value="1"/>
</dbReference>
<dbReference type="EMBL" id="MCFD01000003">
    <property type="protein sequence ID" value="ORX71969.1"/>
    <property type="molecule type" value="Genomic_DNA"/>
</dbReference>
<dbReference type="SMART" id="SM01142">
    <property type="entry name" value="DSHCT"/>
    <property type="match status" value="1"/>
</dbReference>
<evidence type="ECO:0000256" key="8">
    <source>
        <dbReference type="ARBA" id="ARBA00022884"/>
    </source>
</evidence>
<evidence type="ECO:0000256" key="4">
    <source>
        <dbReference type="ARBA" id="ARBA00022741"/>
    </source>
</evidence>
<feature type="compositionally biased region" description="Basic and acidic residues" evidence="9">
    <location>
        <begin position="138"/>
        <end position="150"/>
    </location>
</feature>
<dbReference type="CDD" id="cd18795">
    <property type="entry name" value="SF2_C_Ski2"/>
    <property type="match status" value="1"/>
</dbReference>
<comment type="similarity">
    <text evidence="2">Belongs to the helicase family. SKI2 subfamily.</text>
</comment>
<keyword evidence="5" id="KW-0378">Hydrolase</keyword>
<dbReference type="GO" id="GO:0005524">
    <property type="term" value="F:ATP binding"/>
    <property type="evidence" value="ECO:0007669"/>
    <property type="project" value="UniProtKB-KW"/>
</dbReference>
<feature type="domain" description="Helicase C-terminal" evidence="11">
    <location>
        <begin position="462"/>
        <end position="622"/>
    </location>
</feature>
<dbReference type="InterPro" id="IPR050699">
    <property type="entry name" value="RNA-DNA_Helicase"/>
</dbReference>
<evidence type="ECO:0000256" key="6">
    <source>
        <dbReference type="ARBA" id="ARBA00022806"/>
    </source>
</evidence>
<keyword evidence="8" id="KW-0694">RNA-binding</keyword>
<feature type="domain" description="Helicase ATP-binding" evidence="10">
    <location>
        <begin position="204"/>
        <end position="357"/>
    </location>
</feature>
<dbReference type="InterPro" id="IPR001650">
    <property type="entry name" value="Helicase_C-like"/>
</dbReference>
<dbReference type="OrthoDB" id="64767at2759"/>
<evidence type="ECO:0000256" key="5">
    <source>
        <dbReference type="ARBA" id="ARBA00022801"/>
    </source>
</evidence>
<dbReference type="InterPro" id="IPR014001">
    <property type="entry name" value="Helicase_ATP-bd"/>
</dbReference>
<accession>A0A1Y1WEL6</accession>
<protein>
    <submittedName>
        <fullName evidence="12">Antiviral helicase</fullName>
    </submittedName>
</protein>
<dbReference type="PIRSF" id="PIRSF005198">
    <property type="entry name" value="Antiviral_helicase_SKI2"/>
    <property type="match status" value="1"/>
</dbReference>
<dbReference type="Gene3D" id="1.10.3380.30">
    <property type="match status" value="2"/>
</dbReference>
<keyword evidence="6 12" id="KW-0347">Helicase</keyword>
<keyword evidence="3" id="KW-0963">Cytoplasm</keyword>
<sequence length="1039" mass="115895">MDEELFQTIEREYLLPQPSICNPYLSSAQLSVDHKSTLHEVLSVPSTSLGSTMTMVRDHVTGEYCAATETELSGEANPMSFMRKTGRKQNYASGSSNQVPFQPGGLDEKDLEASSGNQAQPIDLAVERYGDAADEEPSPAKEAGDGVKDPENDELDQLVKDDAAMARKEWAHVIDVTAGFSNFHDLVPKPAKQFPFELDVFQKRAVYHLERGDSVAGKTVVAEYAVALSQMHMTKTVYTSPIKALSNQKFHDFSQSFGEDNVGILTGDVKIRPEAPCLIMTTEVLKNMLYRGADVLRDVEFVVFDECHYINDIERGVVWEEVIIMLPRHVSIILLSATVPNTKEFAEWVGRTKKRDIYVINTPKRPVPLEHYLYMMKIVDKNGNFDSNEWRDAYAAVNKPASKPGGSSAGRGRSNAGRRGGGAGNLTRTRQGATLWVHLAGFLRKQKLLPAVCEEYASTLYNLDFLNESRRSEVHIFVDRCLKRLKPEDLIRDLLKRGIGVHHSGLLPIIKEIVELLFARGLIHCLFATETFAMGVNMPARCVVFSSLRKHDGRSFRELLPGEYTQMAGRAGRRGLDDTGVVIINAANDVPDTPTLHTMLLGSATKLESQFRLTYNMILNLLRAKQLRVEEVIKRSFGENTSQGQVPEFERQVVDIKQKLDDMPELSCPICEEDISEYYRIARAVQRLTARLHSTVAHRLSGTGASGYIAQAFCPEFPKLPLTSDGSKFACVVLNDSGTVPPRPLSDAQTQLAKLDQPRMTFTYAAVPTSSIALALDSVVKLGSSLVSKQRLNSTTPTDVPSDLELKISQALQALMSQPSAEYPWAKELVYERARLVQSAVGFQTWIFLPDYRVRLEVLRDLGYTDETGNVQLKGRVACEMNSADELVLTELILDNTLAQYEPEEIVALVSAFVCPERSESSDLMSRLPVQLKQGRQQIVETAKRIGSLQAAYGLPVSIEEYQREFRFGLMEVAYEWARGMSFQNITMLTDTQEGIIVRCILRIDDVLKNCMSAALLLKLQAASEMIRRDIVFAASLYF</sequence>
<dbReference type="InterPro" id="IPR016438">
    <property type="entry name" value="SKI2-like"/>
</dbReference>
<evidence type="ECO:0000313" key="13">
    <source>
        <dbReference type="Proteomes" id="UP000193922"/>
    </source>
</evidence>
<dbReference type="GO" id="GO:0003723">
    <property type="term" value="F:RNA binding"/>
    <property type="evidence" value="ECO:0007669"/>
    <property type="project" value="UniProtKB-KW"/>
</dbReference>
<feature type="region of interest" description="Disordered" evidence="9">
    <location>
        <begin position="400"/>
        <end position="427"/>
    </location>
</feature>
<dbReference type="InterPro" id="IPR040801">
    <property type="entry name" value="Ski2_N"/>
</dbReference>
<dbReference type="SMART" id="SM00490">
    <property type="entry name" value="HELICc"/>
    <property type="match status" value="1"/>
</dbReference>
<dbReference type="InterPro" id="IPR048392">
    <property type="entry name" value="MTR4-like_stalk"/>
</dbReference>
<dbReference type="Gene3D" id="3.40.50.300">
    <property type="entry name" value="P-loop containing nucleotide triphosphate hydrolases"/>
    <property type="match status" value="2"/>
</dbReference>
<dbReference type="GO" id="GO:0016787">
    <property type="term" value="F:hydrolase activity"/>
    <property type="evidence" value="ECO:0007669"/>
    <property type="project" value="UniProtKB-KW"/>
</dbReference>
<dbReference type="Pfam" id="PF08148">
    <property type="entry name" value="DSHCT"/>
    <property type="match status" value="1"/>
</dbReference>
<feature type="region of interest" description="Disordered" evidence="9">
    <location>
        <begin position="86"/>
        <end position="153"/>
    </location>
</feature>
<dbReference type="PROSITE" id="PS51192">
    <property type="entry name" value="HELICASE_ATP_BIND_1"/>
    <property type="match status" value="1"/>
</dbReference>
<evidence type="ECO:0000256" key="9">
    <source>
        <dbReference type="SAM" id="MobiDB-lite"/>
    </source>
</evidence>
<evidence type="ECO:0000259" key="11">
    <source>
        <dbReference type="PROSITE" id="PS51194"/>
    </source>
</evidence>
<dbReference type="GeneID" id="63803416"/>
<gene>
    <name evidence="12" type="ORF">DL89DRAFT_265664</name>
</gene>
<keyword evidence="7" id="KW-0067">ATP-binding</keyword>